<organism evidence="1 2">
    <name type="scientific">Actinotalea lenta</name>
    <dbReference type="NCBI Taxonomy" id="3064654"/>
    <lineage>
        <taxon>Bacteria</taxon>
        <taxon>Bacillati</taxon>
        <taxon>Actinomycetota</taxon>
        <taxon>Actinomycetes</taxon>
        <taxon>Micrococcales</taxon>
        <taxon>Cellulomonadaceae</taxon>
        <taxon>Actinotalea</taxon>
    </lineage>
</organism>
<dbReference type="EMBL" id="JAUQYP010000001">
    <property type="protein sequence ID" value="MDO8107013.1"/>
    <property type="molecule type" value="Genomic_DNA"/>
</dbReference>
<evidence type="ECO:0000313" key="1">
    <source>
        <dbReference type="EMBL" id="MDO8107013.1"/>
    </source>
</evidence>
<sequence length="101" mass="11092">MGSKQVKGKGKRPGLLRLVTIGLAVAAVVKELRTPPDERTWHGTIAGFVPYEFRVPTLARAKERWWNPEGAHYLGPQVFGVGWTVNVGKVVALVKGRMADD</sequence>
<proteinExistence type="predicted"/>
<name>A0ABT9D813_9CELL</name>
<dbReference type="Proteomes" id="UP001232536">
    <property type="component" value="Unassembled WGS sequence"/>
</dbReference>
<evidence type="ECO:0008006" key="3">
    <source>
        <dbReference type="Google" id="ProtNLM"/>
    </source>
</evidence>
<keyword evidence="2" id="KW-1185">Reference proteome</keyword>
<accession>A0ABT9D813</accession>
<comment type="caution">
    <text evidence="1">The sequence shown here is derived from an EMBL/GenBank/DDBJ whole genome shotgun (WGS) entry which is preliminary data.</text>
</comment>
<protein>
    <recommendedName>
        <fullName evidence="3">DUF5808 domain-containing protein</fullName>
    </recommendedName>
</protein>
<evidence type="ECO:0000313" key="2">
    <source>
        <dbReference type="Proteomes" id="UP001232536"/>
    </source>
</evidence>
<reference evidence="1 2" key="1">
    <citation type="submission" date="2023-07" db="EMBL/GenBank/DDBJ databases">
        <title>Description of novel actinomycetes strains, isolated from tidal flat sediment.</title>
        <authorList>
            <person name="Lu C."/>
        </authorList>
    </citation>
    <scope>NUCLEOTIDE SEQUENCE [LARGE SCALE GENOMIC DNA]</scope>
    <source>
        <strain evidence="1 2">SYSU T00b441</strain>
    </source>
</reference>
<dbReference type="RefSeq" id="WP_304600650.1">
    <property type="nucleotide sequence ID" value="NZ_JAUQYO010000001.1"/>
</dbReference>
<gene>
    <name evidence="1" type="ORF">Q6348_07350</name>
</gene>